<organism evidence="10 11">
    <name type="scientific">Heterodera schachtii</name>
    <name type="common">Sugarbeet cyst nematode worm</name>
    <name type="synonym">Tylenchus schachtii</name>
    <dbReference type="NCBI Taxonomy" id="97005"/>
    <lineage>
        <taxon>Eukaryota</taxon>
        <taxon>Metazoa</taxon>
        <taxon>Ecdysozoa</taxon>
        <taxon>Nematoda</taxon>
        <taxon>Chromadorea</taxon>
        <taxon>Rhabditida</taxon>
        <taxon>Tylenchina</taxon>
        <taxon>Tylenchomorpha</taxon>
        <taxon>Tylenchoidea</taxon>
        <taxon>Heteroderidae</taxon>
        <taxon>Heteroderinae</taxon>
        <taxon>Heterodera</taxon>
    </lineage>
</organism>
<comment type="caution">
    <text evidence="10">The sequence shown here is derived from an EMBL/GenBank/DDBJ whole genome shotgun (WGS) entry which is preliminary data.</text>
</comment>
<sequence length="336" mass="37473">MFGHPKVPNESTGTEAIDALIGGGVSIANAMILLDEKGTDGYFCRPIQRCFIAEGLDEGQKLFLASPMIGKMRKLLGKVPSKSTKGGQPTDGDEGTAEPNERLKIAWRYQTKPTHESTIGGGPLKKGEQNGDKGATKFDLSRVDDHLDIDRLIALGRVIVFECDQQQPSLANLWSKIHRQFAESNGTFLRLLITDLSSPLWADVHLLELFCAHLKAFCRHFNCSALLSFDSSLLPTEKRQNILPFVDAAFQMERMDERQQKMLCLRRRIDGGRFCIVKLPAFRSAAPSVLPISSDFLFSLTKRSFEIKLLHLPPALGEEKETKHQTNCCKAINDQF</sequence>
<comment type="similarity">
    <text evidence="4">Belongs to the ELP4 family.</text>
</comment>
<keyword evidence="7" id="KW-0819">tRNA processing</keyword>
<dbReference type="PANTHER" id="PTHR12896">
    <property type="entry name" value="PAX6 NEIGHBOR PROTEIN PAXNEB"/>
    <property type="match status" value="1"/>
</dbReference>
<keyword evidence="6" id="KW-0963">Cytoplasm</keyword>
<evidence type="ECO:0000313" key="10">
    <source>
        <dbReference type="EMBL" id="KAL3072763.1"/>
    </source>
</evidence>
<evidence type="ECO:0000256" key="9">
    <source>
        <dbReference type="SAM" id="MobiDB-lite"/>
    </source>
</evidence>
<dbReference type="EMBL" id="JBICCN010000373">
    <property type="protein sequence ID" value="KAL3072763.1"/>
    <property type="molecule type" value="Genomic_DNA"/>
</dbReference>
<evidence type="ECO:0000256" key="5">
    <source>
        <dbReference type="ARBA" id="ARBA00020265"/>
    </source>
</evidence>
<proteinExistence type="inferred from homology"/>
<dbReference type="InterPro" id="IPR008728">
    <property type="entry name" value="Elongator_complex_protein_4"/>
</dbReference>
<feature type="region of interest" description="Disordered" evidence="9">
    <location>
        <begin position="77"/>
        <end position="101"/>
    </location>
</feature>
<evidence type="ECO:0000256" key="2">
    <source>
        <dbReference type="ARBA" id="ARBA00004496"/>
    </source>
</evidence>
<feature type="region of interest" description="Disordered" evidence="9">
    <location>
        <begin position="113"/>
        <end position="132"/>
    </location>
</feature>
<keyword evidence="8" id="KW-0539">Nucleus</keyword>
<dbReference type="GO" id="GO:0008033">
    <property type="term" value="P:tRNA processing"/>
    <property type="evidence" value="ECO:0007669"/>
    <property type="project" value="UniProtKB-KW"/>
</dbReference>
<dbReference type="Proteomes" id="UP001620645">
    <property type="component" value="Unassembled WGS sequence"/>
</dbReference>
<keyword evidence="11" id="KW-1185">Reference proteome</keyword>
<evidence type="ECO:0000256" key="3">
    <source>
        <dbReference type="ARBA" id="ARBA00005043"/>
    </source>
</evidence>
<dbReference type="AlphaFoldDB" id="A0ABD2I1C0"/>
<dbReference type="GO" id="GO:0005634">
    <property type="term" value="C:nucleus"/>
    <property type="evidence" value="ECO:0007669"/>
    <property type="project" value="UniProtKB-SubCell"/>
</dbReference>
<dbReference type="Gene3D" id="3.40.50.300">
    <property type="entry name" value="P-loop containing nucleotide triphosphate hydrolases"/>
    <property type="match status" value="1"/>
</dbReference>
<comment type="subcellular location">
    <subcellularLocation>
        <location evidence="2">Cytoplasm</location>
    </subcellularLocation>
    <subcellularLocation>
        <location evidence="1">Nucleus</location>
    </subcellularLocation>
</comment>
<comment type="pathway">
    <text evidence="3">tRNA modification; 5-methoxycarbonylmethyl-2-thiouridine-tRNA biosynthesis.</text>
</comment>
<dbReference type="InterPro" id="IPR027417">
    <property type="entry name" value="P-loop_NTPase"/>
</dbReference>
<dbReference type="PANTHER" id="PTHR12896:SF1">
    <property type="entry name" value="ELONGATOR COMPLEX PROTEIN 4"/>
    <property type="match status" value="1"/>
</dbReference>
<reference evidence="10 11" key="1">
    <citation type="submission" date="2024-10" db="EMBL/GenBank/DDBJ databases">
        <authorList>
            <person name="Kim D."/>
        </authorList>
    </citation>
    <scope>NUCLEOTIDE SEQUENCE [LARGE SCALE GENOMIC DNA]</scope>
    <source>
        <strain evidence="10">Taebaek</strain>
    </source>
</reference>
<name>A0ABD2I1C0_HETSC</name>
<evidence type="ECO:0000313" key="11">
    <source>
        <dbReference type="Proteomes" id="UP001620645"/>
    </source>
</evidence>
<evidence type="ECO:0000256" key="4">
    <source>
        <dbReference type="ARBA" id="ARBA00007573"/>
    </source>
</evidence>
<evidence type="ECO:0000256" key="1">
    <source>
        <dbReference type="ARBA" id="ARBA00004123"/>
    </source>
</evidence>
<evidence type="ECO:0000256" key="7">
    <source>
        <dbReference type="ARBA" id="ARBA00022694"/>
    </source>
</evidence>
<evidence type="ECO:0000256" key="6">
    <source>
        <dbReference type="ARBA" id="ARBA00022490"/>
    </source>
</evidence>
<evidence type="ECO:0000256" key="8">
    <source>
        <dbReference type="ARBA" id="ARBA00023242"/>
    </source>
</evidence>
<gene>
    <name evidence="10" type="ORF">niasHS_017737</name>
</gene>
<dbReference type="Pfam" id="PF05625">
    <property type="entry name" value="PAXNEB"/>
    <property type="match status" value="1"/>
</dbReference>
<protein>
    <recommendedName>
        <fullName evidence="5">Elongator complex protein 4</fullName>
    </recommendedName>
</protein>
<accession>A0ABD2I1C0</accession>
<dbReference type="GO" id="GO:0005737">
    <property type="term" value="C:cytoplasm"/>
    <property type="evidence" value="ECO:0007669"/>
    <property type="project" value="UniProtKB-SubCell"/>
</dbReference>